<keyword evidence="7" id="KW-0732">Signal</keyword>
<comment type="subcellular location">
    <subcellularLocation>
        <location evidence="1">Membrane</location>
        <topology evidence="1">Single-pass type I membrane protein</topology>
    </subcellularLocation>
</comment>
<keyword evidence="8" id="KW-0677">Repeat</keyword>
<keyword evidence="3" id="KW-0723">Serine/threonine-protein kinase</keyword>
<feature type="domain" description="Protein kinase" evidence="17">
    <location>
        <begin position="484"/>
        <end position="757"/>
    </location>
</feature>
<evidence type="ECO:0000256" key="10">
    <source>
        <dbReference type="ARBA" id="ARBA00022989"/>
    </source>
</evidence>
<keyword evidence="4" id="KW-0433">Leucine-rich repeat</keyword>
<feature type="transmembrane region" description="Helical" evidence="16">
    <location>
        <begin position="392"/>
        <end position="417"/>
    </location>
</feature>
<evidence type="ECO:0000256" key="3">
    <source>
        <dbReference type="ARBA" id="ARBA00022527"/>
    </source>
</evidence>
<dbReference type="InterPro" id="IPR051824">
    <property type="entry name" value="LRR_Rcpt-Like_S/T_Kinase"/>
</dbReference>
<dbReference type="EC" id="2.7.11.1" evidence="2"/>
<evidence type="ECO:0000256" key="11">
    <source>
        <dbReference type="ARBA" id="ARBA00023136"/>
    </source>
</evidence>
<sequence>MTAAASSNFIPCITSFSTWDNAQENSQGNLCTRLIYLPAEEKTMKKWDLFFSSLYLQVVIITILVPASVSQLIRTEIRILFQVQRQLEYPEALRGWGNWTNFCYLPPSPAVTVVCSDSHVVELAIVGNRTSNKLSQTFSMESFFTVVTKLSNLKSLSLVSIGLWGTLPPKINRFRSLELLDLSANFIYGEIPRSITTFKTLRSLVLADNLFNGSTPDLTILGTLEDLDLSSNSLGPEFPSLGRSLTNVSLRNNSFKSQIPVNLGGDLPRLLRLDVSYNELSGPFPTSIFSIPSVQYIDIAENELTGTIPTDLPCTGNLTYVDISHNLFVRELPQCINSNSTNKTVITSWNCLSNGVDARDQHPYSYCEKKALTVHPPPGNHSAPEKEKRINLGLLIGLIGGAVGAAAALGLLILCIIRRTKGRRSIGKDNSLSHSFREELSFRWVSKTSSDSRWTPQPMRLPSLGLPSYQVYTLEEIEEATGNFDPSNLITEASQGQIYRGRLRDRLVVLVKCLKIKRRSLPQNLNQQMEILSKLRHRNLVSILGHCIVTYQDHPNLSGTVFIVLEHVSNGSLKDYLTDWRRKESLKWPQRMAIMIGIARGLQFLHTGVTPGVFGNDLKIENILLDDSLTAKIWGYEIPLSFKTGWDNSVEKDASRPGSAKDAEKEDVYQLGKILVQIIAGRLIKSPSELEDQRHLFERSLPEHPTQLRTATDPSIRGTYAYQSLKTAVEVAVNCLEKDSIKRPSIEDVLWNLQYSIQVQEGWTSSESLSTRT</sequence>
<evidence type="ECO:0000256" key="1">
    <source>
        <dbReference type="ARBA" id="ARBA00004479"/>
    </source>
</evidence>
<dbReference type="PANTHER" id="PTHR48006">
    <property type="entry name" value="LEUCINE-RICH REPEAT-CONTAINING PROTEIN DDB_G0281931-RELATED"/>
    <property type="match status" value="1"/>
</dbReference>
<organism evidence="18 19">
    <name type="scientific">Trapa natans</name>
    <name type="common">Water chestnut</name>
    <dbReference type="NCBI Taxonomy" id="22666"/>
    <lineage>
        <taxon>Eukaryota</taxon>
        <taxon>Viridiplantae</taxon>
        <taxon>Streptophyta</taxon>
        <taxon>Embryophyta</taxon>
        <taxon>Tracheophyta</taxon>
        <taxon>Spermatophyta</taxon>
        <taxon>Magnoliopsida</taxon>
        <taxon>eudicotyledons</taxon>
        <taxon>Gunneridae</taxon>
        <taxon>Pentapetalae</taxon>
        <taxon>rosids</taxon>
        <taxon>malvids</taxon>
        <taxon>Myrtales</taxon>
        <taxon>Lythraceae</taxon>
        <taxon>Trapa</taxon>
    </lineage>
</organism>
<dbReference type="Gene3D" id="3.30.200.20">
    <property type="entry name" value="Phosphorylase Kinase, domain 1"/>
    <property type="match status" value="1"/>
</dbReference>
<dbReference type="GO" id="GO:0016020">
    <property type="term" value="C:membrane"/>
    <property type="evidence" value="ECO:0007669"/>
    <property type="project" value="UniProtKB-SubCell"/>
</dbReference>
<evidence type="ECO:0000256" key="12">
    <source>
        <dbReference type="ARBA" id="ARBA00023170"/>
    </source>
</evidence>
<dbReference type="PANTHER" id="PTHR48006:SF73">
    <property type="entry name" value="PROTEIN KINASE DOMAIN-CONTAINING PROTEIN"/>
    <property type="match status" value="1"/>
</dbReference>
<evidence type="ECO:0000256" key="6">
    <source>
        <dbReference type="ARBA" id="ARBA00022692"/>
    </source>
</evidence>
<protein>
    <recommendedName>
        <fullName evidence="2">non-specific serine/threonine protein kinase</fullName>
        <ecNumber evidence="2">2.7.11.1</ecNumber>
    </recommendedName>
</protein>
<comment type="catalytic activity">
    <reaction evidence="15">
        <text>L-seryl-[protein] + ATP = O-phospho-L-seryl-[protein] + ADP + H(+)</text>
        <dbReference type="Rhea" id="RHEA:17989"/>
        <dbReference type="Rhea" id="RHEA-COMP:9863"/>
        <dbReference type="Rhea" id="RHEA-COMP:11604"/>
        <dbReference type="ChEBI" id="CHEBI:15378"/>
        <dbReference type="ChEBI" id="CHEBI:29999"/>
        <dbReference type="ChEBI" id="CHEBI:30616"/>
        <dbReference type="ChEBI" id="CHEBI:83421"/>
        <dbReference type="ChEBI" id="CHEBI:456216"/>
        <dbReference type="EC" id="2.7.11.1"/>
    </reaction>
</comment>
<comment type="caution">
    <text evidence="18">The sequence shown here is derived from an EMBL/GenBank/DDBJ whole genome shotgun (WGS) entry which is preliminary data.</text>
</comment>
<reference evidence="18 19" key="1">
    <citation type="journal article" date="2023" name="Hortic Res">
        <title>Pangenome of water caltrop reveals structural variations and asymmetric subgenome divergence after allopolyploidization.</title>
        <authorList>
            <person name="Zhang X."/>
            <person name="Chen Y."/>
            <person name="Wang L."/>
            <person name="Yuan Y."/>
            <person name="Fang M."/>
            <person name="Shi L."/>
            <person name="Lu R."/>
            <person name="Comes H.P."/>
            <person name="Ma Y."/>
            <person name="Chen Y."/>
            <person name="Huang G."/>
            <person name="Zhou Y."/>
            <person name="Zheng Z."/>
            <person name="Qiu Y."/>
        </authorList>
    </citation>
    <scope>NUCLEOTIDE SEQUENCE [LARGE SCALE GENOMIC DNA]</scope>
    <source>
        <strain evidence="18">F231</strain>
    </source>
</reference>
<evidence type="ECO:0000313" key="18">
    <source>
        <dbReference type="EMBL" id="KAK4789933.1"/>
    </source>
</evidence>
<dbReference type="InterPro" id="IPR001245">
    <property type="entry name" value="Ser-Thr/Tyr_kinase_cat_dom"/>
</dbReference>
<dbReference type="SUPFAM" id="SSF56112">
    <property type="entry name" value="Protein kinase-like (PK-like)"/>
    <property type="match status" value="1"/>
</dbReference>
<evidence type="ECO:0000256" key="15">
    <source>
        <dbReference type="ARBA" id="ARBA00048679"/>
    </source>
</evidence>
<dbReference type="Pfam" id="PF13855">
    <property type="entry name" value="LRR_8"/>
    <property type="match status" value="1"/>
</dbReference>
<dbReference type="InterPro" id="IPR001611">
    <property type="entry name" value="Leu-rich_rpt"/>
</dbReference>
<feature type="transmembrane region" description="Helical" evidence="16">
    <location>
        <begin position="49"/>
        <end position="69"/>
    </location>
</feature>
<proteinExistence type="predicted"/>
<dbReference type="FunFam" id="3.80.10.10:FF:000673">
    <property type="entry name" value="Probable LRR receptor-like serine/threonine-protein kinase At2g02780"/>
    <property type="match status" value="1"/>
</dbReference>
<dbReference type="Proteomes" id="UP001346149">
    <property type="component" value="Unassembled WGS sequence"/>
</dbReference>
<dbReference type="PROSITE" id="PS50011">
    <property type="entry name" value="PROTEIN_KINASE_DOM"/>
    <property type="match status" value="1"/>
</dbReference>
<dbReference type="FunFam" id="1.10.510.10:FF:000431">
    <property type="entry name" value="Putative inactive leucine-rich repeat receptor-like protein kinase"/>
    <property type="match status" value="1"/>
</dbReference>
<keyword evidence="5" id="KW-0808">Transferase</keyword>
<dbReference type="Pfam" id="PF07714">
    <property type="entry name" value="PK_Tyr_Ser-Thr"/>
    <property type="match status" value="1"/>
</dbReference>
<evidence type="ECO:0000313" key="19">
    <source>
        <dbReference type="Proteomes" id="UP001346149"/>
    </source>
</evidence>
<evidence type="ECO:0000259" key="17">
    <source>
        <dbReference type="PROSITE" id="PS50011"/>
    </source>
</evidence>
<evidence type="ECO:0000256" key="8">
    <source>
        <dbReference type="ARBA" id="ARBA00022737"/>
    </source>
</evidence>
<dbReference type="Gene3D" id="3.80.10.10">
    <property type="entry name" value="Ribonuclease Inhibitor"/>
    <property type="match status" value="2"/>
</dbReference>
<comment type="catalytic activity">
    <reaction evidence="14">
        <text>L-threonyl-[protein] + ATP = O-phospho-L-threonyl-[protein] + ADP + H(+)</text>
        <dbReference type="Rhea" id="RHEA:46608"/>
        <dbReference type="Rhea" id="RHEA-COMP:11060"/>
        <dbReference type="Rhea" id="RHEA-COMP:11605"/>
        <dbReference type="ChEBI" id="CHEBI:15378"/>
        <dbReference type="ChEBI" id="CHEBI:30013"/>
        <dbReference type="ChEBI" id="CHEBI:30616"/>
        <dbReference type="ChEBI" id="CHEBI:61977"/>
        <dbReference type="ChEBI" id="CHEBI:456216"/>
        <dbReference type="EC" id="2.7.11.1"/>
    </reaction>
</comment>
<dbReference type="InterPro" id="IPR032675">
    <property type="entry name" value="LRR_dom_sf"/>
</dbReference>
<gene>
    <name evidence="18" type="ORF">SAY86_017237</name>
</gene>
<dbReference type="EMBL" id="JAXQNO010000010">
    <property type="protein sequence ID" value="KAK4789933.1"/>
    <property type="molecule type" value="Genomic_DNA"/>
</dbReference>
<name>A0AAN7R8M4_TRANT</name>
<evidence type="ECO:0000256" key="2">
    <source>
        <dbReference type="ARBA" id="ARBA00012513"/>
    </source>
</evidence>
<keyword evidence="11 16" id="KW-0472">Membrane</keyword>
<dbReference type="InterPro" id="IPR011009">
    <property type="entry name" value="Kinase-like_dom_sf"/>
</dbReference>
<evidence type="ECO:0000256" key="7">
    <source>
        <dbReference type="ARBA" id="ARBA00022729"/>
    </source>
</evidence>
<accession>A0AAN7R8M4</accession>
<dbReference type="GO" id="GO:0005524">
    <property type="term" value="F:ATP binding"/>
    <property type="evidence" value="ECO:0007669"/>
    <property type="project" value="InterPro"/>
</dbReference>
<dbReference type="AlphaFoldDB" id="A0AAN7R8M4"/>
<evidence type="ECO:0000256" key="5">
    <source>
        <dbReference type="ARBA" id="ARBA00022679"/>
    </source>
</evidence>
<evidence type="ECO:0000256" key="4">
    <source>
        <dbReference type="ARBA" id="ARBA00022614"/>
    </source>
</evidence>
<dbReference type="SMART" id="SM00220">
    <property type="entry name" value="S_TKc"/>
    <property type="match status" value="1"/>
</dbReference>
<keyword evidence="10 16" id="KW-1133">Transmembrane helix</keyword>
<evidence type="ECO:0000256" key="16">
    <source>
        <dbReference type="SAM" id="Phobius"/>
    </source>
</evidence>
<keyword evidence="12" id="KW-0675">Receptor</keyword>
<evidence type="ECO:0000256" key="14">
    <source>
        <dbReference type="ARBA" id="ARBA00047899"/>
    </source>
</evidence>
<keyword evidence="13" id="KW-0325">Glycoprotein</keyword>
<evidence type="ECO:0000256" key="13">
    <source>
        <dbReference type="ARBA" id="ARBA00023180"/>
    </source>
</evidence>
<dbReference type="SUPFAM" id="SSF52058">
    <property type="entry name" value="L domain-like"/>
    <property type="match status" value="1"/>
</dbReference>
<dbReference type="InterPro" id="IPR000719">
    <property type="entry name" value="Prot_kinase_dom"/>
</dbReference>
<keyword evidence="19" id="KW-1185">Reference proteome</keyword>
<dbReference type="GO" id="GO:0004674">
    <property type="term" value="F:protein serine/threonine kinase activity"/>
    <property type="evidence" value="ECO:0007669"/>
    <property type="project" value="UniProtKB-KW"/>
</dbReference>
<dbReference type="Gene3D" id="1.10.510.10">
    <property type="entry name" value="Transferase(Phosphotransferase) domain 1"/>
    <property type="match status" value="1"/>
</dbReference>
<keyword evidence="6 16" id="KW-0812">Transmembrane</keyword>
<evidence type="ECO:0000256" key="9">
    <source>
        <dbReference type="ARBA" id="ARBA00022777"/>
    </source>
</evidence>
<keyword evidence="9" id="KW-0418">Kinase</keyword>